<organism evidence="4 5">
    <name type="scientific">Nitzschia inconspicua</name>
    <dbReference type="NCBI Taxonomy" id="303405"/>
    <lineage>
        <taxon>Eukaryota</taxon>
        <taxon>Sar</taxon>
        <taxon>Stramenopiles</taxon>
        <taxon>Ochrophyta</taxon>
        <taxon>Bacillariophyta</taxon>
        <taxon>Bacillariophyceae</taxon>
        <taxon>Bacillariophycidae</taxon>
        <taxon>Bacillariales</taxon>
        <taxon>Bacillariaceae</taxon>
        <taxon>Nitzschia</taxon>
    </lineage>
</organism>
<protein>
    <submittedName>
        <fullName evidence="4">Villin headpiece domain containing protein</fullName>
    </submittedName>
</protein>
<dbReference type="AlphaFoldDB" id="A0A9K3LZY2"/>
<feature type="domain" description="HP" evidence="2">
    <location>
        <begin position="203"/>
        <end position="266"/>
    </location>
</feature>
<name>A0A9K3LZY2_9STRA</name>
<dbReference type="OrthoDB" id="197273at2759"/>
<dbReference type="EMBL" id="JAGRRH010000024">
    <property type="protein sequence ID" value="KAG7342577.1"/>
    <property type="molecule type" value="Genomic_DNA"/>
</dbReference>
<keyword evidence="5" id="KW-1185">Reference proteome</keyword>
<sequence>MHSPVQQRLDDDADAAAAKRRIEEEMAKIQATTQQKRVQKMKTLVGEQASPVKDRKGYVQLSHEQFVKRGTLPEEKKKPDLEELLPEITTEHTVAARKQAYATKLEEFSNKGREHFQQLPDGHESLDVPFSSSSSLSSPVKEYKAIAAANATKSSGTSVGPPTLFAYDPVKDANQQASSKTKGSSTGNINNKNTTNALTPKNWDGTTFYTLIDLRQRRVPKDIDWKNREQYLSDADFQQAFGMSKNEFAVQPKWKRDKLKQGLYLF</sequence>
<evidence type="ECO:0000256" key="1">
    <source>
        <dbReference type="SAM" id="MobiDB-lite"/>
    </source>
</evidence>
<dbReference type="PROSITE" id="PS51089">
    <property type="entry name" value="HP"/>
    <property type="match status" value="1"/>
</dbReference>
<accession>A0A9K3LZY2</accession>
<feature type="region of interest" description="Disordered" evidence="1">
    <location>
        <begin position="174"/>
        <end position="198"/>
    </location>
</feature>
<evidence type="ECO:0000259" key="2">
    <source>
        <dbReference type="PROSITE" id="PS51089"/>
    </source>
</evidence>
<dbReference type="InterPro" id="IPR003128">
    <property type="entry name" value="Villin_headpiece"/>
</dbReference>
<dbReference type="Pfam" id="PF02209">
    <property type="entry name" value="VHP"/>
    <property type="match status" value="1"/>
</dbReference>
<proteinExistence type="predicted"/>
<evidence type="ECO:0000313" key="3">
    <source>
        <dbReference type="EMBL" id="KAG7342577.1"/>
    </source>
</evidence>
<comment type="caution">
    <text evidence="4">The sequence shown here is derived from an EMBL/GenBank/DDBJ whole genome shotgun (WGS) entry which is preliminary data.</text>
</comment>
<dbReference type="EMBL" id="JAGRRH010000003">
    <property type="protein sequence ID" value="KAG7371678.1"/>
    <property type="molecule type" value="Genomic_DNA"/>
</dbReference>
<reference evidence="4" key="1">
    <citation type="journal article" date="2021" name="Sci. Rep.">
        <title>Diploid genomic architecture of Nitzschia inconspicua, an elite biomass production diatom.</title>
        <authorList>
            <person name="Oliver A."/>
            <person name="Podell S."/>
            <person name="Pinowska A."/>
            <person name="Traller J.C."/>
            <person name="Smith S.R."/>
            <person name="McClure R."/>
            <person name="Beliaev A."/>
            <person name="Bohutskyi P."/>
            <person name="Hill E.A."/>
            <person name="Rabines A."/>
            <person name="Zheng H."/>
            <person name="Allen L.Z."/>
            <person name="Kuo A."/>
            <person name="Grigoriev I.V."/>
            <person name="Allen A.E."/>
            <person name="Hazlebeck D."/>
            <person name="Allen E.E."/>
        </authorList>
    </citation>
    <scope>NUCLEOTIDE SEQUENCE</scope>
    <source>
        <strain evidence="4">Hildebrandi</strain>
    </source>
</reference>
<dbReference type="Proteomes" id="UP000693970">
    <property type="component" value="Unassembled WGS sequence"/>
</dbReference>
<dbReference type="GO" id="GO:0007010">
    <property type="term" value="P:cytoskeleton organization"/>
    <property type="evidence" value="ECO:0007669"/>
    <property type="project" value="InterPro"/>
</dbReference>
<reference evidence="4" key="2">
    <citation type="submission" date="2021-04" db="EMBL/GenBank/DDBJ databases">
        <authorList>
            <person name="Podell S."/>
        </authorList>
    </citation>
    <scope>NUCLEOTIDE SEQUENCE</scope>
    <source>
        <strain evidence="4">Hildebrandi</strain>
    </source>
</reference>
<gene>
    <name evidence="4" type="ORF">IV203_017819</name>
    <name evidence="3" type="ORF">IV203_020520</name>
</gene>
<dbReference type="GO" id="GO:0003779">
    <property type="term" value="F:actin binding"/>
    <property type="evidence" value="ECO:0007669"/>
    <property type="project" value="InterPro"/>
</dbReference>
<evidence type="ECO:0000313" key="4">
    <source>
        <dbReference type="EMBL" id="KAG7371678.1"/>
    </source>
</evidence>
<dbReference type="SMART" id="SM00153">
    <property type="entry name" value="VHP"/>
    <property type="match status" value="1"/>
</dbReference>
<evidence type="ECO:0000313" key="5">
    <source>
        <dbReference type="Proteomes" id="UP000693970"/>
    </source>
</evidence>